<dbReference type="EMBL" id="PNHD01000002">
    <property type="protein sequence ID" value="PMC60655.1"/>
    <property type="molecule type" value="Genomic_DNA"/>
</dbReference>
<dbReference type="UniPathway" id="UPA00904">
    <property type="reaction ID" value="UER00871"/>
</dbReference>
<dbReference type="CDD" id="cd09008">
    <property type="entry name" value="MTAN"/>
    <property type="match status" value="1"/>
</dbReference>
<dbReference type="Pfam" id="PF01048">
    <property type="entry name" value="PNP_UDP_1"/>
    <property type="match status" value="1"/>
</dbReference>
<dbReference type="EMBL" id="NDYC01000031">
    <property type="protein sequence ID" value="OXZ26860.1"/>
    <property type="molecule type" value="Genomic_DNA"/>
</dbReference>
<dbReference type="RefSeq" id="WP_094206060.1">
    <property type="nucleotide sequence ID" value="NZ_JAHAIK010000008.1"/>
</dbReference>
<dbReference type="EMBL" id="JAHAIK010000008">
    <property type="protein sequence ID" value="MBS5964808.1"/>
    <property type="molecule type" value="Genomic_DNA"/>
</dbReference>
<accession>A0A233V384</accession>
<dbReference type="InterPro" id="IPR035994">
    <property type="entry name" value="Nucleoside_phosphorylase_sf"/>
</dbReference>
<organism evidence="8 10">
    <name type="scientific">Finegoldia magna</name>
    <name type="common">Peptostreptococcus magnus</name>
    <dbReference type="NCBI Taxonomy" id="1260"/>
    <lineage>
        <taxon>Bacteria</taxon>
        <taxon>Bacillati</taxon>
        <taxon>Bacillota</taxon>
        <taxon>Tissierellia</taxon>
        <taxon>Tissierellales</taxon>
        <taxon>Peptoniphilaceae</taxon>
        <taxon>Finegoldia</taxon>
    </lineage>
</organism>
<keyword evidence="5" id="KW-0486">Methionine biosynthesis</keyword>
<evidence type="ECO:0000256" key="1">
    <source>
        <dbReference type="ARBA" id="ARBA00004945"/>
    </source>
</evidence>
<dbReference type="Proteomes" id="UP000730862">
    <property type="component" value="Unassembled WGS sequence"/>
</dbReference>
<dbReference type="NCBIfam" id="NF004079">
    <property type="entry name" value="PRK05584.1"/>
    <property type="match status" value="1"/>
</dbReference>
<reference evidence="7" key="4">
    <citation type="submission" date="2021-02" db="EMBL/GenBank/DDBJ databases">
        <title>Infant gut strain persistence is associated with maternal origin, phylogeny, and functional potential including surface adhesion and iron acquisition.</title>
        <authorList>
            <person name="Lou Y.C."/>
        </authorList>
    </citation>
    <scope>NUCLEOTIDE SEQUENCE</scope>
    <source>
        <strain evidence="7">L3_058_000G1_dasL3_058_000G1_concoct_72</strain>
    </source>
</reference>
<evidence type="ECO:0000313" key="8">
    <source>
        <dbReference type="EMBL" id="OXZ26860.1"/>
    </source>
</evidence>
<evidence type="ECO:0000259" key="6">
    <source>
        <dbReference type="Pfam" id="PF01048"/>
    </source>
</evidence>
<evidence type="ECO:0000256" key="3">
    <source>
        <dbReference type="ARBA" id="ARBA00022605"/>
    </source>
</evidence>
<evidence type="ECO:0000256" key="5">
    <source>
        <dbReference type="ARBA" id="ARBA00023167"/>
    </source>
</evidence>
<sequence length="225" mass="25736">MRTIAIISALESEQEYFREQFKPVKKDKFNHYEIYVSEFEDKKIINCVCGIGKVNSAALTQRIIDMYNPDLVINCGVCGGLDKSLTFDEVILADKLKYHDINLDIFSDNIPYTDTFEADSVTLKKLDEIMTQENLKHRIGLIVTGDQFISTTEKQEELFEKYHALGTEMEGCSIAHTCYLNDVKFLVIRSLSDFADDDADDEFYNDLETKTKKAAHSVVVLIKNM</sequence>
<proteinExistence type="predicted"/>
<dbReference type="NCBIfam" id="TIGR01704">
    <property type="entry name" value="MTA_SAH-Nsdase"/>
    <property type="match status" value="1"/>
</dbReference>
<reference evidence="9 11" key="3">
    <citation type="submission" date="2017-09" db="EMBL/GenBank/DDBJ databases">
        <title>Bacterial strain isolated from the female urinary microbiota.</title>
        <authorList>
            <person name="Thomas-White K."/>
            <person name="Kumar N."/>
            <person name="Forster S."/>
            <person name="Putonti C."/>
            <person name="Lawley T."/>
            <person name="Wolfe A.J."/>
        </authorList>
    </citation>
    <scope>NUCLEOTIDE SEQUENCE [LARGE SCALE GENOMIC DNA]</scope>
    <source>
        <strain evidence="9 11">UMB0115</strain>
    </source>
</reference>
<dbReference type="GO" id="GO:0009164">
    <property type="term" value="P:nucleoside catabolic process"/>
    <property type="evidence" value="ECO:0007669"/>
    <property type="project" value="InterPro"/>
</dbReference>
<dbReference type="GO" id="GO:0008782">
    <property type="term" value="F:adenosylhomocysteine nucleosidase activity"/>
    <property type="evidence" value="ECO:0007669"/>
    <property type="project" value="UniProtKB-EC"/>
</dbReference>
<evidence type="ECO:0000256" key="2">
    <source>
        <dbReference type="ARBA" id="ARBA00011974"/>
    </source>
</evidence>
<dbReference type="GO" id="GO:0019284">
    <property type="term" value="P:L-methionine salvage from S-adenosylmethionine"/>
    <property type="evidence" value="ECO:0007669"/>
    <property type="project" value="TreeGrafter"/>
</dbReference>
<dbReference type="PANTHER" id="PTHR46832:SF1">
    <property type="entry name" value="5'-METHYLTHIOADENOSINE_S-ADENOSYLHOMOCYSTEINE NUCLEOSIDASE"/>
    <property type="match status" value="1"/>
</dbReference>
<name>A0A233V384_FINMA</name>
<evidence type="ECO:0000313" key="11">
    <source>
        <dbReference type="Proteomes" id="UP000235723"/>
    </source>
</evidence>
<evidence type="ECO:0000313" key="10">
    <source>
        <dbReference type="Proteomes" id="UP000215413"/>
    </source>
</evidence>
<dbReference type="Proteomes" id="UP000235723">
    <property type="component" value="Unassembled WGS sequence"/>
</dbReference>
<feature type="domain" description="Nucleoside phosphorylase" evidence="6">
    <location>
        <begin position="3"/>
        <end position="216"/>
    </location>
</feature>
<reference evidence="8" key="1">
    <citation type="journal article" date="2017" name="J. Clin. Microbiol.">
        <title>Finegoldia magna Isolated from Orthopedic Joint Implant-Associated Infections.</title>
        <authorList>
            <person name="Soderquist B."/>
            <person name="Bjorklund S."/>
            <person name="Hellmark B."/>
            <person name="Jensen A."/>
            <person name="Bruggemann H."/>
        </authorList>
    </citation>
    <scope>NUCLEOTIDE SEQUENCE</scope>
    <source>
        <strain evidence="8">CCUG 54800</strain>
    </source>
</reference>
<dbReference type="InterPro" id="IPR000845">
    <property type="entry name" value="Nucleoside_phosphorylase_d"/>
</dbReference>
<dbReference type="InterPro" id="IPR010049">
    <property type="entry name" value="MTA_SAH_Nsdase"/>
</dbReference>
<evidence type="ECO:0000256" key="4">
    <source>
        <dbReference type="ARBA" id="ARBA00022801"/>
    </source>
</evidence>
<dbReference type="Gene3D" id="3.40.50.1580">
    <property type="entry name" value="Nucleoside phosphorylase domain"/>
    <property type="match status" value="1"/>
</dbReference>
<dbReference type="GO" id="GO:0008930">
    <property type="term" value="F:methylthioadenosine nucleosidase activity"/>
    <property type="evidence" value="ECO:0007669"/>
    <property type="project" value="InterPro"/>
</dbReference>
<comment type="pathway">
    <text evidence="1">Amino-acid biosynthesis; L-methionine biosynthesis via salvage pathway; S-methyl-5-thio-alpha-D-ribose 1-phosphate from S-methyl-5'-thioadenosine (hydrolase route): step 1/2.</text>
</comment>
<evidence type="ECO:0000313" key="9">
    <source>
        <dbReference type="EMBL" id="PMC60655.1"/>
    </source>
</evidence>
<keyword evidence="7" id="KW-0326">Glycosidase</keyword>
<dbReference type="AlphaFoldDB" id="A0A233V384"/>
<evidence type="ECO:0000313" key="7">
    <source>
        <dbReference type="EMBL" id="MBS5964808.1"/>
    </source>
</evidence>
<dbReference type="SUPFAM" id="SSF53167">
    <property type="entry name" value="Purine and uridine phosphorylases"/>
    <property type="match status" value="1"/>
</dbReference>
<dbReference type="Proteomes" id="UP000215413">
    <property type="component" value="Unassembled WGS sequence"/>
</dbReference>
<gene>
    <name evidence="8" type="ORF">B9N49_06785</name>
    <name evidence="9" type="ORF">CJ208_01970</name>
    <name evidence="7" type="ORF">KIA07_03965</name>
</gene>
<dbReference type="PANTHER" id="PTHR46832">
    <property type="entry name" value="5'-METHYLTHIOADENOSINE/S-ADENOSYLHOMOCYSTEINE NUCLEOSIDASE"/>
    <property type="match status" value="1"/>
</dbReference>
<dbReference type="GO" id="GO:0005829">
    <property type="term" value="C:cytosol"/>
    <property type="evidence" value="ECO:0007669"/>
    <property type="project" value="TreeGrafter"/>
</dbReference>
<dbReference type="EC" id="3.2.2.9" evidence="2"/>
<protein>
    <recommendedName>
        <fullName evidence="2">adenosylhomocysteine nucleosidase</fullName>
        <ecNumber evidence="2">3.2.2.9</ecNumber>
    </recommendedName>
</protein>
<reference evidence="10" key="2">
    <citation type="submission" date="2017-04" db="EMBL/GenBank/DDBJ databases">
        <title>Finegoldia magna isolated from orthopedic joint implant-associated infections.</title>
        <authorList>
            <person name="Bjorklund S."/>
            <person name="Bruggemann H."/>
            <person name="Jensen A."/>
            <person name="Hellmark B."/>
            <person name="Soderquist B."/>
        </authorList>
    </citation>
    <scope>NUCLEOTIDE SEQUENCE [LARGE SCALE GENOMIC DNA]</scope>
    <source>
        <strain evidence="10">CCUG 54800</strain>
    </source>
</reference>
<comment type="caution">
    <text evidence="8">The sequence shown here is derived from an EMBL/GenBank/DDBJ whole genome shotgun (WGS) entry which is preliminary data.</text>
</comment>
<dbReference type="GO" id="GO:0019509">
    <property type="term" value="P:L-methionine salvage from methylthioadenosine"/>
    <property type="evidence" value="ECO:0007669"/>
    <property type="project" value="UniProtKB-UniPathway"/>
</dbReference>
<keyword evidence="4 7" id="KW-0378">Hydrolase</keyword>
<keyword evidence="3" id="KW-0028">Amino-acid biosynthesis</keyword>